<proteinExistence type="predicted"/>
<evidence type="ECO:0000313" key="2">
    <source>
        <dbReference type="EMBL" id="MFD1567120.1"/>
    </source>
</evidence>
<dbReference type="AlphaFoldDB" id="A0ABD6BR89"/>
<sequence length="178" mass="19981">MRLKPLPAPPAPDAADEDDESAADRPVFEAIADAQSAVPLVPGSENDCCARLMRREGHPSRDVAREWLTFLRALELAVETETGFKRTDREPTPENVRSSFRERVFGASEALDVLADAAEPIDAAEAFDRLRATVPGWERERRRTWVEHWTDRTERVLDWLVALDLADRVEGGYVAAEN</sequence>
<dbReference type="EMBL" id="JBHUCZ010000002">
    <property type="protein sequence ID" value="MFD1567120.1"/>
    <property type="molecule type" value="Genomic_DNA"/>
</dbReference>
<dbReference type="Pfam" id="PF25947">
    <property type="entry name" value="WHD_halo_double"/>
    <property type="match status" value="1"/>
</dbReference>
<accession>A0ABD6BR89</accession>
<feature type="compositionally biased region" description="Pro residues" evidence="1">
    <location>
        <begin position="1"/>
        <end position="12"/>
    </location>
</feature>
<feature type="region of interest" description="Disordered" evidence="1">
    <location>
        <begin position="1"/>
        <end position="24"/>
    </location>
</feature>
<name>A0ABD6BR89_9EURY</name>
<comment type="caution">
    <text evidence="2">The sequence shown here is derived from an EMBL/GenBank/DDBJ whole genome shotgun (WGS) entry which is preliminary data.</text>
</comment>
<organism evidence="2 3">
    <name type="scientific">Halolamina litorea</name>
    <dbReference type="NCBI Taxonomy" id="1515593"/>
    <lineage>
        <taxon>Archaea</taxon>
        <taxon>Methanobacteriati</taxon>
        <taxon>Methanobacteriota</taxon>
        <taxon>Stenosarchaea group</taxon>
        <taxon>Halobacteria</taxon>
        <taxon>Halobacteriales</taxon>
        <taxon>Haloferacaceae</taxon>
    </lineage>
</organism>
<dbReference type="RefSeq" id="WP_267646441.1">
    <property type="nucleotide sequence ID" value="NZ_JANHGR010000001.1"/>
</dbReference>
<gene>
    <name evidence="2" type="ORF">ACFSAU_06415</name>
</gene>
<dbReference type="InterPro" id="IPR058821">
    <property type="entry name" value="Double_WHD-containing_halo"/>
</dbReference>
<protein>
    <submittedName>
        <fullName evidence="2">Uncharacterized protein</fullName>
    </submittedName>
</protein>
<evidence type="ECO:0000256" key="1">
    <source>
        <dbReference type="SAM" id="MobiDB-lite"/>
    </source>
</evidence>
<dbReference type="Proteomes" id="UP001597139">
    <property type="component" value="Unassembled WGS sequence"/>
</dbReference>
<keyword evidence="3" id="KW-1185">Reference proteome</keyword>
<evidence type="ECO:0000313" key="3">
    <source>
        <dbReference type="Proteomes" id="UP001597139"/>
    </source>
</evidence>
<reference evidence="2 3" key="1">
    <citation type="journal article" date="2019" name="Int. J. Syst. Evol. Microbiol.">
        <title>The Global Catalogue of Microorganisms (GCM) 10K type strain sequencing project: providing services to taxonomists for standard genome sequencing and annotation.</title>
        <authorList>
            <consortium name="The Broad Institute Genomics Platform"/>
            <consortium name="The Broad Institute Genome Sequencing Center for Infectious Disease"/>
            <person name="Wu L."/>
            <person name="Ma J."/>
        </authorList>
    </citation>
    <scope>NUCLEOTIDE SEQUENCE [LARGE SCALE GENOMIC DNA]</scope>
    <source>
        <strain evidence="2 3">CGMCC 1.12859</strain>
    </source>
</reference>